<evidence type="ECO:0000313" key="2">
    <source>
        <dbReference type="Proteomes" id="UP000030672"/>
    </source>
</evidence>
<proteinExistence type="predicted"/>
<dbReference type="GeneID" id="63914051"/>
<evidence type="ECO:0008006" key="3">
    <source>
        <dbReference type="Google" id="ProtNLM"/>
    </source>
</evidence>
<sequence length="356" mass="39891">MSHKINILIIDGYSIISEIARHLDLNSLHDLSRTCRQFRANLLQHRRQLIPQTLRCVSDTPDPAWKAESVLREETDDLWSTHGPDGIRIPRLTSGRVGTCARDMVGECRRCGTVVCRNCTMKAPSSTALKSRHRRLCRTCIRAPLYLHTRTTTPETDTEHHNDSSDDLPTHTPLLYRSPCTCPSQVWICTPCSTTLRTLDTSYMRAWTWRSRYSTHLHGIGTGLGTGIEGVQCGREAHCLSARTIFKEIECDAADTRTGGYFLQEIEGIGGVVKKKVKRRLLVGDVVQEFEDEREGGKYLEREQEGVDRSWCSWCARVVLSKKDVLRAANASSSTREVGLLGRASDSDLSSSSSLS</sequence>
<evidence type="ECO:0000313" key="1">
    <source>
        <dbReference type="EMBL" id="KEQ65391.1"/>
    </source>
</evidence>
<dbReference type="EMBL" id="KL584827">
    <property type="protein sequence ID" value="KEQ65391.1"/>
    <property type="molecule type" value="Genomic_DNA"/>
</dbReference>
<accession>A0A074WSJ8</accession>
<reference evidence="1 2" key="1">
    <citation type="journal article" date="2014" name="BMC Genomics">
        <title>Genome sequencing of four Aureobasidium pullulans varieties: biotechnological potential, stress tolerance, and description of new species.</title>
        <authorList>
            <person name="Gostin Ar C."/>
            <person name="Ohm R.A."/>
            <person name="Kogej T."/>
            <person name="Sonjak S."/>
            <person name="Turk M."/>
            <person name="Zajc J."/>
            <person name="Zalar P."/>
            <person name="Grube M."/>
            <person name="Sun H."/>
            <person name="Han J."/>
            <person name="Sharma A."/>
            <person name="Chiniquy J."/>
            <person name="Ngan C.Y."/>
            <person name="Lipzen A."/>
            <person name="Barry K."/>
            <person name="Grigoriev I.V."/>
            <person name="Gunde-Cimerman N."/>
        </authorList>
    </citation>
    <scope>NUCLEOTIDE SEQUENCE [LARGE SCALE GENOMIC DNA]</scope>
    <source>
        <strain evidence="1 2">CBS 110374</strain>
    </source>
</reference>
<dbReference type="CDD" id="cd00065">
    <property type="entry name" value="FYVE_like_SF"/>
    <property type="match status" value="1"/>
</dbReference>
<dbReference type="HOGENOM" id="CLU_031053_1_1_1"/>
<dbReference type="AlphaFoldDB" id="A0A074WSJ8"/>
<dbReference type="InterPro" id="IPR011011">
    <property type="entry name" value="Znf_FYVE_PHD"/>
</dbReference>
<dbReference type="Proteomes" id="UP000030672">
    <property type="component" value="Unassembled WGS sequence"/>
</dbReference>
<keyword evidence="2" id="KW-1185">Reference proteome</keyword>
<protein>
    <recommendedName>
        <fullName evidence="3">F-box domain-containing protein</fullName>
    </recommendedName>
</protein>
<name>A0A074WSJ8_AURM1</name>
<dbReference type="SUPFAM" id="SSF57903">
    <property type="entry name" value="FYVE/PHD zinc finger"/>
    <property type="match status" value="1"/>
</dbReference>
<organism evidence="1 2">
    <name type="scientific">Aureobasidium melanogenum (strain CBS 110374)</name>
    <name type="common">Aureobasidium pullulans var. melanogenum</name>
    <dbReference type="NCBI Taxonomy" id="1043003"/>
    <lineage>
        <taxon>Eukaryota</taxon>
        <taxon>Fungi</taxon>
        <taxon>Dikarya</taxon>
        <taxon>Ascomycota</taxon>
        <taxon>Pezizomycotina</taxon>
        <taxon>Dothideomycetes</taxon>
        <taxon>Dothideomycetidae</taxon>
        <taxon>Dothideales</taxon>
        <taxon>Saccotheciaceae</taxon>
        <taxon>Aureobasidium</taxon>
    </lineage>
</organism>
<gene>
    <name evidence="1" type="ORF">M437DRAFT_43088</name>
</gene>
<dbReference type="RefSeq" id="XP_040882414.1">
    <property type="nucleotide sequence ID" value="XM_041020678.1"/>
</dbReference>
<dbReference type="STRING" id="1043003.A0A074WSJ8"/>